<evidence type="ECO:0000313" key="4">
    <source>
        <dbReference type="Proteomes" id="UP000183868"/>
    </source>
</evidence>
<organism evidence="2 3">
    <name type="scientific">Caldithrix abyssi DSM 13497</name>
    <dbReference type="NCBI Taxonomy" id="880073"/>
    <lineage>
        <taxon>Bacteria</taxon>
        <taxon>Pseudomonadati</taxon>
        <taxon>Calditrichota</taxon>
        <taxon>Calditrichia</taxon>
        <taxon>Calditrichales</taxon>
        <taxon>Calditrichaceae</taxon>
        <taxon>Caldithrix</taxon>
    </lineage>
</organism>
<name>H1XTY1_CALAY</name>
<dbReference type="EMBL" id="CP018099">
    <property type="protein sequence ID" value="APF16933.1"/>
    <property type="molecule type" value="Genomic_DNA"/>
</dbReference>
<accession>H1XTY1</accession>
<dbReference type="eggNOG" id="ENOG502ZC8D">
    <property type="taxonomic scope" value="Bacteria"/>
</dbReference>
<dbReference type="Proteomes" id="UP000183868">
    <property type="component" value="Chromosome"/>
</dbReference>
<reference evidence="2 3" key="1">
    <citation type="submission" date="2011-09" db="EMBL/GenBank/DDBJ databases">
        <title>The permanent draft genome of Caldithrix abyssi DSM 13497.</title>
        <authorList>
            <consortium name="US DOE Joint Genome Institute (JGI-PGF)"/>
            <person name="Lucas S."/>
            <person name="Han J."/>
            <person name="Lapidus A."/>
            <person name="Bruce D."/>
            <person name="Goodwin L."/>
            <person name="Pitluck S."/>
            <person name="Peters L."/>
            <person name="Kyrpides N."/>
            <person name="Mavromatis K."/>
            <person name="Ivanova N."/>
            <person name="Mikhailova N."/>
            <person name="Chertkov O."/>
            <person name="Detter J.C."/>
            <person name="Tapia R."/>
            <person name="Han C."/>
            <person name="Land M."/>
            <person name="Hauser L."/>
            <person name="Markowitz V."/>
            <person name="Cheng J.-F."/>
            <person name="Hugenholtz P."/>
            <person name="Woyke T."/>
            <person name="Wu D."/>
            <person name="Spring S."/>
            <person name="Brambilla E."/>
            <person name="Klenk H.-P."/>
            <person name="Eisen J.A."/>
        </authorList>
    </citation>
    <scope>NUCLEOTIDE SEQUENCE [LARGE SCALE GENOMIC DNA]</scope>
    <source>
        <strain evidence="2 3">DSM 13497</strain>
    </source>
</reference>
<dbReference type="InParanoid" id="H1XTY1"/>
<keyword evidence="3" id="KW-1185">Reference proteome</keyword>
<dbReference type="RefSeq" id="WP_006927400.1">
    <property type="nucleotide sequence ID" value="NZ_CM001402.1"/>
</dbReference>
<dbReference type="HOGENOM" id="CLU_1150193_0_0_0"/>
<protein>
    <recommendedName>
        <fullName evidence="5">Lipoprotein</fullName>
    </recommendedName>
</protein>
<dbReference type="STRING" id="880073.Cabys_182"/>
<dbReference type="KEGG" id="caby:Cabys_182"/>
<dbReference type="PROSITE" id="PS51257">
    <property type="entry name" value="PROKAR_LIPOPROTEIN"/>
    <property type="match status" value="1"/>
</dbReference>
<proteinExistence type="predicted"/>
<sequence length="241" mass="28185" precursor="true">MKQKTLIVFLSVLMTSCYYAPKPLYLLEAEKDQGFWLWGKYYQVQRKDSLEVALAFDRSWQDYYVFNVFIVNGKRKPVVISPENFFYQTAMISDKKIVVERTLAVNPEQQLQKIYLQQAREIAHYKTEQGNRALVSFFESLSDLAAADDDERTKSLNALERDVEDVKSNLEHDKTLRSINQLRRQWADQALRKTTLPPGFQIQGNLFFPVNARSSKIIIHFSHEDVDFSFKFKQIVKNSVP</sequence>
<evidence type="ECO:0000313" key="1">
    <source>
        <dbReference type="EMBL" id="APF16933.1"/>
    </source>
</evidence>
<dbReference type="PaxDb" id="880073-Calab_0785"/>
<gene>
    <name evidence="1" type="ORF">Cabys_182</name>
    <name evidence="2" type="ORF">Calab_0785</name>
</gene>
<dbReference type="OrthoDB" id="795425at2"/>
<dbReference type="AlphaFoldDB" id="H1XTY1"/>
<reference evidence="1 4" key="2">
    <citation type="submission" date="2016-11" db="EMBL/GenBank/DDBJ databases">
        <title>Genomic analysis of Caldithrix abyssi and proposal of a novel bacterial phylum Caldithrichaeota.</title>
        <authorList>
            <person name="Kublanov I."/>
            <person name="Sigalova O."/>
            <person name="Gavrilov S."/>
            <person name="Lebedinsky A."/>
            <person name="Ivanova N."/>
            <person name="Daum C."/>
            <person name="Reddy T."/>
            <person name="Klenk H.P."/>
            <person name="Goker M."/>
            <person name="Reva O."/>
            <person name="Miroshnichenko M."/>
            <person name="Kyprides N."/>
            <person name="Woyke T."/>
            <person name="Gelfand M."/>
        </authorList>
    </citation>
    <scope>NUCLEOTIDE SEQUENCE [LARGE SCALE GENOMIC DNA]</scope>
    <source>
        <strain evidence="1 4">LF13</strain>
    </source>
</reference>
<evidence type="ECO:0000313" key="2">
    <source>
        <dbReference type="EMBL" id="EHO40424.1"/>
    </source>
</evidence>
<evidence type="ECO:0000313" key="3">
    <source>
        <dbReference type="Proteomes" id="UP000004671"/>
    </source>
</evidence>
<dbReference type="EMBL" id="CM001402">
    <property type="protein sequence ID" value="EHO40424.1"/>
    <property type="molecule type" value="Genomic_DNA"/>
</dbReference>
<dbReference type="Proteomes" id="UP000004671">
    <property type="component" value="Chromosome"/>
</dbReference>
<evidence type="ECO:0008006" key="5">
    <source>
        <dbReference type="Google" id="ProtNLM"/>
    </source>
</evidence>